<dbReference type="InterPro" id="IPR022801">
    <property type="entry name" value="Ribosomal_uS4"/>
</dbReference>
<evidence type="ECO:0000256" key="6">
    <source>
        <dbReference type="ARBA" id="ARBA00035254"/>
    </source>
</evidence>
<evidence type="ECO:0000313" key="13">
    <source>
        <dbReference type="Proteomes" id="UP000229459"/>
    </source>
</evidence>
<dbReference type="Pfam" id="PF00163">
    <property type="entry name" value="Ribosomal_S4"/>
    <property type="match status" value="1"/>
</dbReference>
<keyword evidence="4 7" id="KW-0689">Ribosomal protein</keyword>
<dbReference type="Gene3D" id="3.10.290.10">
    <property type="entry name" value="RNA-binding S4 domain"/>
    <property type="match status" value="1"/>
</dbReference>
<evidence type="ECO:0000259" key="11">
    <source>
        <dbReference type="SMART" id="SM01390"/>
    </source>
</evidence>
<evidence type="ECO:0000256" key="7">
    <source>
        <dbReference type="HAMAP-Rule" id="MF_01306"/>
    </source>
</evidence>
<evidence type="ECO:0000256" key="1">
    <source>
        <dbReference type="ARBA" id="ARBA00007465"/>
    </source>
</evidence>
<dbReference type="PANTHER" id="PTHR11831">
    <property type="entry name" value="30S 40S RIBOSOMAL PROTEIN"/>
    <property type="match status" value="1"/>
</dbReference>
<dbReference type="EMBL" id="PCSR01000033">
    <property type="protein sequence ID" value="PIP53341.1"/>
    <property type="molecule type" value="Genomic_DNA"/>
</dbReference>
<dbReference type="Proteomes" id="UP000229459">
    <property type="component" value="Unassembled WGS sequence"/>
</dbReference>
<dbReference type="GO" id="GO:0019843">
    <property type="term" value="F:rRNA binding"/>
    <property type="evidence" value="ECO:0007669"/>
    <property type="project" value="UniProtKB-UniRule"/>
</dbReference>
<evidence type="ECO:0000256" key="3">
    <source>
        <dbReference type="ARBA" id="ARBA00022884"/>
    </source>
</evidence>
<dbReference type="InterPro" id="IPR018079">
    <property type="entry name" value="Ribosomal_uS4_CS"/>
</dbReference>
<dbReference type="NCBIfam" id="TIGR01017">
    <property type="entry name" value="rpsD_bact"/>
    <property type="match status" value="1"/>
</dbReference>
<dbReference type="InterPro" id="IPR036986">
    <property type="entry name" value="S4_RNA-bd_sf"/>
</dbReference>
<dbReference type="Gene3D" id="1.10.1050.10">
    <property type="entry name" value="Ribosomal Protein S4 Delta 41, Chain A, domain 1"/>
    <property type="match status" value="1"/>
</dbReference>
<dbReference type="PROSITE" id="PS50889">
    <property type="entry name" value="S4"/>
    <property type="match status" value="1"/>
</dbReference>
<feature type="domain" description="RNA-binding S4" evidence="10">
    <location>
        <begin position="96"/>
        <end position="160"/>
    </location>
</feature>
<dbReference type="GO" id="GO:0015935">
    <property type="term" value="C:small ribosomal subunit"/>
    <property type="evidence" value="ECO:0007669"/>
    <property type="project" value="InterPro"/>
</dbReference>
<dbReference type="NCBIfam" id="NF003717">
    <property type="entry name" value="PRK05327.1"/>
    <property type="match status" value="1"/>
</dbReference>
<protein>
    <recommendedName>
        <fullName evidence="6 7">Small ribosomal subunit protein uS4</fullName>
    </recommendedName>
</protein>
<keyword evidence="3 7" id="KW-0694">RNA-binding</keyword>
<comment type="similarity">
    <text evidence="1 7 8">Belongs to the universal ribosomal protein uS4 family.</text>
</comment>
<dbReference type="GO" id="GO:0003735">
    <property type="term" value="F:structural constituent of ribosome"/>
    <property type="evidence" value="ECO:0007669"/>
    <property type="project" value="InterPro"/>
</dbReference>
<dbReference type="AlphaFoldDB" id="A0A2H0B6T5"/>
<proteinExistence type="inferred from homology"/>
<dbReference type="Pfam" id="PF01479">
    <property type="entry name" value="S4"/>
    <property type="match status" value="1"/>
</dbReference>
<reference evidence="12 13" key="1">
    <citation type="submission" date="2017-09" db="EMBL/GenBank/DDBJ databases">
        <title>Depth-based differentiation of microbial function through sediment-hosted aquifers and enrichment of novel symbionts in the deep terrestrial subsurface.</title>
        <authorList>
            <person name="Probst A.J."/>
            <person name="Ladd B."/>
            <person name="Jarett J.K."/>
            <person name="Geller-Mcgrath D.E."/>
            <person name="Sieber C.M."/>
            <person name="Emerson J.B."/>
            <person name="Anantharaman K."/>
            <person name="Thomas B.C."/>
            <person name="Malmstrom R."/>
            <person name="Stieglmeier M."/>
            <person name="Klingl A."/>
            <person name="Woyke T."/>
            <person name="Ryan C.M."/>
            <person name="Banfield J.F."/>
        </authorList>
    </citation>
    <scope>NUCLEOTIDE SEQUENCE [LARGE SCALE GENOMIC DNA]</scope>
    <source>
        <strain evidence="12">CG23_combo_of_CG06-09_8_20_14_all_34_8</strain>
    </source>
</reference>
<evidence type="ECO:0000259" key="10">
    <source>
        <dbReference type="SMART" id="SM00363"/>
    </source>
</evidence>
<dbReference type="GO" id="GO:0006412">
    <property type="term" value="P:translation"/>
    <property type="evidence" value="ECO:0007669"/>
    <property type="project" value="UniProtKB-UniRule"/>
</dbReference>
<dbReference type="PROSITE" id="PS00632">
    <property type="entry name" value="RIBOSOMAL_S4"/>
    <property type="match status" value="1"/>
</dbReference>
<dbReference type="InterPro" id="IPR001912">
    <property type="entry name" value="Ribosomal_uS4_N"/>
</dbReference>
<dbReference type="GO" id="GO:0042274">
    <property type="term" value="P:ribosomal small subunit biogenesis"/>
    <property type="evidence" value="ECO:0007669"/>
    <property type="project" value="TreeGrafter"/>
</dbReference>
<evidence type="ECO:0000256" key="2">
    <source>
        <dbReference type="ARBA" id="ARBA00022730"/>
    </source>
</evidence>
<comment type="function">
    <text evidence="7">With S5 and S12 plays an important role in translational accuracy.</text>
</comment>
<dbReference type="InterPro" id="IPR005709">
    <property type="entry name" value="Ribosomal_uS4_bac-type"/>
</dbReference>
<dbReference type="HAMAP" id="MF_01306_B">
    <property type="entry name" value="Ribosomal_uS4_B"/>
    <property type="match status" value="1"/>
</dbReference>
<organism evidence="12 13">
    <name type="scientific">Candidatus Beckwithbacteria bacterium CG23_combo_of_CG06-09_8_20_14_all_34_8</name>
    <dbReference type="NCBI Taxonomy" id="1974497"/>
    <lineage>
        <taxon>Bacteria</taxon>
        <taxon>Candidatus Beckwithiibacteriota</taxon>
    </lineage>
</organism>
<evidence type="ECO:0000313" key="12">
    <source>
        <dbReference type="EMBL" id="PIP53341.1"/>
    </source>
</evidence>
<evidence type="ECO:0000256" key="9">
    <source>
        <dbReference type="SAM" id="MobiDB-lite"/>
    </source>
</evidence>
<comment type="caution">
    <text evidence="12">The sequence shown here is derived from an EMBL/GenBank/DDBJ whole genome shotgun (WGS) entry which is preliminary data.</text>
</comment>
<keyword evidence="5 7" id="KW-0687">Ribonucleoprotein</keyword>
<gene>
    <name evidence="7" type="primary">rpsD</name>
    <name evidence="12" type="ORF">COX08_01400</name>
</gene>
<evidence type="ECO:0000256" key="4">
    <source>
        <dbReference type="ARBA" id="ARBA00022980"/>
    </source>
</evidence>
<dbReference type="SUPFAM" id="SSF55174">
    <property type="entry name" value="Alpha-L RNA-binding motif"/>
    <property type="match status" value="1"/>
</dbReference>
<dbReference type="CDD" id="cd00165">
    <property type="entry name" value="S4"/>
    <property type="match status" value="1"/>
</dbReference>
<feature type="region of interest" description="Disordered" evidence="9">
    <location>
        <begin position="30"/>
        <end position="54"/>
    </location>
</feature>
<dbReference type="InterPro" id="IPR002942">
    <property type="entry name" value="S4_RNA-bd"/>
</dbReference>
<evidence type="ECO:0000256" key="5">
    <source>
        <dbReference type="ARBA" id="ARBA00023274"/>
    </source>
</evidence>
<feature type="domain" description="Small ribosomal subunit protein uS4 N-terminal" evidence="11">
    <location>
        <begin position="3"/>
        <end position="95"/>
    </location>
</feature>
<evidence type="ECO:0000256" key="8">
    <source>
        <dbReference type="RuleBase" id="RU003699"/>
    </source>
</evidence>
<dbReference type="FunFam" id="3.10.290.10:FF:000001">
    <property type="entry name" value="30S ribosomal protein S4"/>
    <property type="match status" value="1"/>
</dbReference>
<dbReference type="SMART" id="SM00363">
    <property type="entry name" value="S4"/>
    <property type="match status" value="1"/>
</dbReference>
<dbReference type="SMART" id="SM01390">
    <property type="entry name" value="Ribosomal_S4"/>
    <property type="match status" value="1"/>
</dbReference>
<accession>A0A2H0B6T5</accession>
<keyword evidence="2 7" id="KW-0699">rRNA-binding</keyword>
<name>A0A2H0B6T5_9BACT</name>
<sequence>MARYTGPKNRLARAVARDLGLKTNSTKLQRRLGVPPGQHGPKGTHGKPSDYRTQLKEKQKVRWTYGILEKQLHKYYVEARKNPKATGTRMLQLLELRLDNVIYRLGFAPTRAAARQFVGHGHVLVDGKMLNIPSYKVKINQTVGINSKLSDNPIVKLALNDKKLALPKWLEKQALVGKIIREPERNEIEGEITEQLIVEYYSR</sequence>
<dbReference type="PANTHER" id="PTHR11831:SF4">
    <property type="entry name" value="SMALL RIBOSOMAL SUBUNIT PROTEIN US4M"/>
    <property type="match status" value="1"/>
</dbReference>
<comment type="function">
    <text evidence="7">One of the primary rRNA binding proteins, it binds directly to 16S rRNA where it nucleates assembly of the body of the 30S subunit.</text>
</comment>
<comment type="subunit">
    <text evidence="7">Part of the 30S ribosomal subunit. Contacts protein S5. The interaction surface between S4 and S5 is involved in control of translational fidelity.</text>
</comment>